<dbReference type="CDD" id="cd05466">
    <property type="entry name" value="PBP2_LTTR_substrate"/>
    <property type="match status" value="1"/>
</dbReference>
<organism evidence="6 7">
    <name type="scientific">Candidatus Scatomonas pullistercoris</name>
    <dbReference type="NCBI Taxonomy" id="2840920"/>
    <lineage>
        <taxon>Bacteria</taxon>
        <taxon>Bacillati</taxon>
        <taxon>Bacillota</taxon>
        <taxon>Clostridia</taxon>
        <taxon>Lachnospirales</taxon>
        <taxon>Lachnospiraceae</taxon>
        <taxon>Lachnospiraceae incertae sedis</taxon>
        <taxon>Candidatus Scatomonas</taxon>
    </lineage>
</organism>
<comment type="caution">
    <text evidence="6">The sequence shown here is derived from an EMBL/GenBank/DDBJ whole genome shotgun (WGS) entry which is preliminary data.</text>
</comment>
<dbReference type="Proteomes" id="UP000824169">
    <property type="component" value="Unassembled WGS sequence"/>
</dbReference>
<evidence type="ECO:0000256" key="2">
    <source>
        <dbReference type="ARBA" id="ARBA00023015"/>
    </source>
</evidence>
<dbReference type="AlphaFoldDB" id="A0A9D1T8Z2"/>
<dbReference type="InterPro" id="IPR005119">
    <property type="entry name" value="LysR_subst-bd"/>
</dbReference>
<keyword evidence="4" id="KW-0804">Transcription</keyword>
<accession>A0A9D1T8Z2</accession>
<evidence type="ECO:0000259" key="5">
    <source>
        <dbReference type="PROSITE" id="PS50931"/>
    </source>
</evidence>
<evidence type="ECO:0000313" key="7">
    <source>
        <dbReference type="Proteomes" id="UP000824169"/>
    </source>
</evidence>
<dbReference type="InterPro" id="IPR036390">
    <property type="entry name" value="WH_DNA-bd_sf"/>
</dbReference>
<dbReference type="PROSITE" id="PS50931">
    <property type="entry name" value="HTH_LYSR"/>
    <property type="match status" value="1"/>
</dbReference>
<dbReference type="GO" id="GO:0003700">
    <property type="term" value="F:DNA-binding transcription factor activity"/>
    <property type="evidence" value="ECO:0007669"/>
    <property type="project" value="InterPro"/>
</dbReference>
<dbReference type="InterPro" id="IPR036388">
    <property type="entry name" value="WH-like_DNA-bd_sf"/>
</dbReference>
<reference evidence="6" key="1">
    <citation type="submission" date="2020-10" db="EMBL/GenBank/DDBJ databases">
        <authorList>
            <person name="Gilroy R."/>
        </authorList>
    </citation>
    <scope>NUCLEOTIDE SEQUENCE</scope>
    <source>
        <strain evidence="6">CHK188-20938</strain>
    </source>
</reference>
<name>A0A9D1T8Z2_9FIRM</name>
<evidence type="ECO:0000313" key="6">
    <source>
        <dbReference type="EMBL" id="HIV24249.1"/>
    </source>
</evidence>
<sequence length="292" mass="33633">MEIRNLESFIQAAELGSFTRAAEKLGYTQSSISLRIRQLEEELGTQLFERINHTVKLTSSGIEMLALAQQIVRTAEEMKKQAEQPRIPSGHIRIAMAESLSHTLFQEDFTRFHSRFPHISFTVTAASTEEMFRMLNQNEADLVFTLDQHIYDRNYIIAAEEPVACHFAASATHPLSRRSLSLEDLTRESFILTEKGMSYRRLLDQQLASRSITLEPFLELGHTGLICRLLEKGLGISYLPDYVTEQGVHSGKLIRLHVPEIRMEIWKQLLYHRNKWISPELKTVISYFQMHG</sequence>
<evidence type="ECO:0000256" key="1">
    <source>
        <dbReference type="ARBA" id="ARBA00009437"/>
    </source>
</evidence>
<gene>
    <name evidence="6" type="ORF">IAB71_00415</name>
</gene>
<proteinExistence type="inferred from homology"/>
<dbReference type="SUPFAM" id="SSF46785">
    <property type="entry name" value="Winged helix' DNA-binding domain"/>
    <property type="match status" value="1"/>
</dbReference>
<evidence type="ECO:0000256" key="3">
    <source>
        <dbReference type="ARBA" id="ARBA00023125"/>
    </source>
</evidence>
<dbReference type="GO" id="GO:0000976">
    <property type="term" value="F:transcription cis-regulatory region binding"/>
    <property type="evidence" value="ECO:0007669"/>
    <property type="project" value="TreeGrafter"/>
</dbReference>
<dbReference type="Pfam" id="PF00126">
    <property type="entry name" value="HTH_1"/>
    <property type="match status" value="1"/>
</dbReference>
<keyword evidence="3" id="KW-0238">DNA-binding</keyword>
<keyword evidence="2" id="KW-0805">Transcription regulation</keyword>
<dbReference type="EMBL" id="DVOO01000002">
    <property type="protein sequence ID" value="HIV24249.1"/>
    <property type="molecule type" value="Genomic_DNA"/>
</dbReference>
<dbReference type="InterPro" id="IPR000847">
    <property type="entry name" value="LysR_HTH_N"/>
</dbReference>
<dbReference type="Gene3D" id="3.40.190.290">
    <property type="match status" value="1"/>
</dbReference>
<reference evidence="6" key="2">
    <citation type="journal article" date="2021" name="PeerJ">
        <title>Extensive microbial diversity within the chicken gut microbiome revealed by metagenomics and culture.</title>
        <authorList>
            <person name="Gilroy R."/>
            <person name="Ravi A."/>
            <person name="Getino M."/>
            <person name="Pursley I."/>
            <person name="Horton D.L."/>
            <person name="Alikhan N.F."/>
            <person name="Baker D."/>
            <person name="Gharbi K."/>
            <person name="Hall N."/>
            <person name="Watson M."/>
            <person name="Adriaenssens E.M."/>
            <person name="Foster-Nyarko E."/>
            <person name="Jarju S."/>
            <person name="Secka A."/>
            <person name="Antonio M."/>
            <person name="Oren A."/>
            <person name="Chaudhuri R.R."/>
            <person name="La Ragione R."/>
            <person name="Hildebrand F."/>
            <person name="Pallen M.J."/>
        </authorList>
    </citation>
    <scope>NUCLEOTIDE SEQUENCE</scope>
    <source>
        <strain evidence="6">CHK188-20938</strain>
    </source>
</reference>
<dbReference type="SUPFAM" id="SSF53850">
    <property type="entry name" value="Periplasmic binding protein-like II"/>
    <property type="match status" value="1"/>
</dbReference>
<dbReference type="FunFam" id="1.10.10.10:FF:000001">
    <property type="entry name" value="LysR family transcriptional regulator"/>
    <property type="match status" value="1"/>
</dbReference>
<dbReference type="Pfam" id="PF03466">
    <property type="entry name" value="LysR_substrate"/>
    <property type="match status" value="1"/>
</dbReference>
<protein>
    <submittedName>
        <fullName evidence="6">LysR family transcriptional regulator</fullName>
    </submittedName>
</protein>
<dbReference type="PANTHER" id="PTHR30126">
    <property type="entry name" value="HTH-TYPE TRANSCRIPTIONAL REGULATOR"/>
    <property type="match status" value="1"/>
</dbReference>
<dbReference type="PRINTS" id="PR00039">
    <property type="entry name" value="HTHLYSR"/>
</dbReference>
<feature type="domain" description="HTH lysR-type" evidence="5">
    <location>
        <begin position="1"/>
        <end position="58"/>
    </location>
</feature>
<evidence type="ECO:0000256" key="4">
    <source>
        <dbReference type="ARBA" id="ARBA00023163"/>
    </source>
</evidence>
<dbReference type="PANTHER" id="PTHR30126:SF40">
    <property type="entry name" value="HTH-TYPE TRANSCRIPTIONAL REGULATOR GLTR"/>
    <property type="match status" value="1"/>
</dbReference>
<dbReference type="Gene3D" id="1.10.10.10">
    <property type="entry name" value="Winged helix-like DNA-binding domain superfamily/Winged helix DNA-binding domain"/>
    <property type="match status" value="1"/>
</dbReference>
<comment type="similarity">
    <text evidence="1">Belongs to the LysR transcriptional regulatory family.</text>
</comment>